<protein>
    <submittedName>
        <fullName evidence="2 3">Cholecystokinin</fullName>
    </submittedName>
</protein>
<accession>A0A2U8KR80</accession>
<evidence type="ECO:0000313" key="3">
    <source>
        <dbReference type="EMBL" id="AXU40272.1"/>
    </source>
</evidence>
<evidence type="ECO:0000256" key="1">
    <source>
        <dbReference type="SAM" id="Phobius"/>
    </source>
</evidence>
<dbReference type="EMBL" id="MH636349">
    <property type="protein sequence ID" value="AXU40272.1"/>
    <property type="molecule type" value="mRNA"/>
</dbReference>
<evidence type="ECO:0000313" key="2">
    <source>
        <dbReference type="EMBL" id="AWL02481.1"/>
    </source>
</evidence>
<name>A0A2U8KR80_STIJA</name>
<keyword evidence="1" id="KW-0472">Membrane</keyword>
<keyword evidence="1" id="KW-0812">Transmembrane</keyword>
<dbReference type="EMBL" id="MH351773">
    <property type="protein sequence ID" value="AWL02481.1"/>
    <property type="molecule type" value="mRNA"/>
</dbReference>
<keyword evidence="1" id="KW-1133">Transmembrane helix</keyword>
<feature type="non-terminal residue" evidence="2">
    <location>
        <position position="175"/>
    </location>
</feature>
<dbReference type="AlphaFoldDB" id="A0A2U8KR80"/>
<organism evidence="2">
    <name type="scientific">Stichopus japonicus</name>
    <name type="common">Sea cucumber</name>
    <dbReference type="NCBI Taxonomy" id="307972"/>
    <lineage>
        <taxon>Eukaryota</taxon>
        <taxon>Metazoa</taxon>
        <taxon>Echinodermata</taxon>
        <taxon>Eleutherozoa</taxon>
        <taxon>Echinozoa</taxon>
        <taxon>Holothuroidea</taxon>
        <taxon>Aspidochirotacea</taxon>
        <taxon>Aspidochirotida</taxon>
        <taxon>Stichopodidae</taxon>
        <taxon>Apostichopus</taxon>
    </lineage>
</organism>
<feature type="transmembrane region" description="Helical" evidence="1">
    <location>
        <begin position="6"/>
        <end position="28"/>
    </location>
</feature>
<dbReference type="GeneID" id="139969390"/>
<dbReference type="SMR" id="A0A2U8KR80"/>
<dbReference type="RefSeq" id="XP_071830406.1">
    <property type="nucleotide sequence ID" value="XM_071974305.1"/>
</dbReference>
<reference evidence="2" key="1">
    <citation type="submission" date="2018-05" db="EMBL/GenBank/DDBJ databases">
        <title>Neuropeptide precursors identification based on transcriptomic and neuropeptidomic analysis of circumoral nerve ring in sea cucumber.</title>
        <authorList>
            <person name="Chen M.Y."/>
            <person name="Hou Y.Y."/>
            <person name="Elphick M.R."/>
        </authorList>
    </citation>
    <scope>NUCLEOTIDE SEQUENCE</scope>
    <source>
        <tissue evidence="2">Circumoral nerve ring</tissue>
    </source>
</reference>
<proteinExistence type="evidence at transcript level"/>
<sequence length="175" mass="20267">MANLYYISISLIAVVVLSSVICVLADGIDGESPLAKRRRLSIEKLRNTGRLRRIFKKRFDENEFQGVDDEDELMSPTDFLDFLDELEALERLKENKIEYEKRGNARREGSRKMNGWYTGMFGKRSSAASIRETRNIPQTYLSGDYFGKRFSDESPAEGLDWKRTYNLEDTAEDLE</sequence>